<dbReference type="SUPFAM" id="SSF56112">
    <property type="entry name" value="Protein kinase-like (PK-like)"/>
    <property type="match status" value="1"/>
</dbReference>
<accession>A0A239G1X5</accession>
<dbReference type="AlphaFoldDB" id="A0A239G1X5"/>
<evidence type="ECO:0000256" key="5">
    <source>
        <dbReference type="ARBA" id="ARBA00022777"/>
    </source>
</evidence>
<dbReference type="PANTHER" id="PTHR43289">
    <property type="entry name" value="MITOGEN-ACTIVATED PROTEIN KINASE KINASE KINASE 20-RELATED"/>
    <property type="match status" value="1"/>
</dbReference>
<keyword evidence="6 7" id="KW-0067">ATP-binding</keyword>
<reference evidence="10 11" key="1">
    <citation type="submission" date="2017-06" db="EMBL/GenBank/DDBJ databases">
        <authorList>
            <person name="Kim H.J."/>
            <person name="Triplett B.A."/>
        </authorList>
    </citation>
    <scope>NUCLEOTIDE SEQUENCE [LARGE SCALE GENOMIC DNA]</scope>
    <source>
        <strain evidence="10 11">CGMCC 4.1858</strain>
    </source>
</reference>
<evidence type="ECO:0000256" key="1">
    <source>
        <dbReference type="ARBA" id="ARBA00012513"/>
    </source>
</evidence>
<gene>
    <name evidence="10" type="ORF">SAMN05216252_107171</name>
</gene>
<dbReference type="InterPro" id="IPR017441">
    <property type="entry name" value="Protein_kinase_ATP_BS"/>
</dbReference>
<dbReference type="CDD" id="cd14014">
    <property type="entry name" value="STKc_PknB_like"/>
    <property type="match status" value="1"/>
</dbReference>
<dbReference type="InterPro" id="IPR008271">
    <property type="entry name" value="Ser/Thr_kinase_AS"/>
</dbReference>
<sequence length="555" mass="58645">MSPPTRTMTAMTASDSGRRLIDGRFELLERLGGGGMGLVWRARDTALHREVALKEVRPPDPDLADSDPEAAAKLRERVLREARALARVHHPNVATIHHIVDRTELPHPWLVMELVTGGSLQDRLGRGPLTPPEAATVGRGVLAGLRAAHAVGVHHRDVKPANVLLRPDMTPVLTDFGIATLRDSTRLTTTGGLIGSPEYIAPERIRGEEGNPASDLWSLGMLLYVAVEGVHPLRRETSIATLVAVLDEPLPPPVRSGPLTPVLTALLVRDAAARPGADALDRMLADVERGAAPAPVLPAPAPGPVDAVPPGFGPAPASYRPMAHSAPHPYYPPQPATRPTPLPATPRAGRAGRVLAAATAVAAVGVAGVLLWTLVPQLHGDGDAGAAGKGGTGTRKGTRSSGAPSTAAPKNLLSPAGGRSMTDVVKSVSGGTKVVELTLYEDFASFSAPKKTDKTVFDSYSYRDGGLDEGIIKGTIDADDTVVDLTTVDWDALPALMSRADKECKVKHPQATYAIVKPDIISKKPSMYYYRTDEYRTCFIEATVKGKVTDVMAGD</sequence>
<dbReference type="EC" id="2.7.11.1" evidence="1"/>
<keyword evidence="2" id="KW-0723">Serine/threonine-protein kinase</keyword>
<feature type="region of interest" description="Disordered" evidence="8">
    <location>
        <begin position="384"/>
        <end position="420"/>
    </location>
</feature>
<feature type="compositionally biased region" description="Gly residues" evidence="8">
    <location>
        <begin position="384"/>
        <end position="394"/>
    </location>
</feature>
<protein>
    <recommendedName>
        <fullName evidence="1">non-specific serine/threonine protein kinase</fullName>
        <ecNumber evidence="1">2.7.11.1</ecNumber>
    </recommendedName>
</protein>
<dbReference type="EMBL" id="FZOF01000007">
    <property type="protein sequence ID" value="SNS62708.1"/>
    <property type="molecule type" value="Genomic_DNA"/>
</dbReference>
<keyword evidence="5" id="KW-0418">Kinase</keyword>
<dbReference type="InterPro" id="IPR011009">
    <property type="entry name" value="Kinase-like_dom_sf"/>
</dbReference>
<dbReference type="Proteomes" id="UP000198280">
    <property type="component" value="Unassembled WGS sequence"/>
</dbReference>
<dbReference type="Gene3D" id="3.30.200.20">
    <property type="entry name" value="Phosphorylase Kinase, domain 1"/>
    <property type="match status" value="1"/>
</dbReference>
<evidence type="ECO:0000259" key="9">
    <source>
        <dbReference type="PROSITE" id="PS50011"/>
    </source>
</evidence>
<keyword evidence="11" id="KW-1185">Reference proteome</keyword>
<evidence type="ECO:0000256" key="6">
    <source>
        <dbReference type="ARBA" id="ARBA00022840"/>
    </source>
</evidence>
<evidence type="ECO:0000256" key="3">
    <source>
        <dbReference type="ARBA" id="ARBA00022679"/>
    </source>
</evidence>
<dbReference type="PROSITE" id="PS00108">
    <property type="entry name" value="PROTEIN_KINASE_ST"/>
    <property type="match status" value="1"/>
</dbReference>
<evidence type="ECO:0000256" key="2">
    <source>
        <dbReference type="ARBA" id="ARBA00022527"/>
    </source>
</evidence>
<feature type="domain" description="Protein kinase" evidence="9">
    <location>
        <begin position="25"/>
        <end position="297"/>
    </location>
</feature>
<dbReference type="PROSITE" id="PS00107">
    <property type="entry name" value="PROTEIN_KINASE_ATP"/>
    <property type="match status" value="1"/>
</dbReference>
<evidence type="ECO:0000256" key="7">
    <source>
        <dbReference type="PROSITE-ProRule" id="PRU10141"/>
    </source>
</evidence>
<dbReference type="SMART" id="SM00220">
    <property type="entry name" value="S_TKc"/>
    <property type="match status" value="1"/>
</dbReference>
<organism evidence="10 11">
    <name type="scientific">Actinacidiphila glaucinigra</name>
    <dbReference type="NCBI Taxonomy" id="235986"/>
    <lineage>
        <taxon>Bacteria</taxon>
        <taxon>Bacillati</taxon>
        <taxon>Actinomycetota</taxon>
        <taxon>Actinomycetes</taxon>
        <taxon>Kitasatosporales</taxon>
        <taxon>Streptomycetaceae</taxon>
        <taxon>Actinacidiphila</taxon>
    </lineage>
</organism>
<keyword evidence="4 7" id="KW-0547">Nucleotide-binding</keyword>
<dbReference type="Gene3D" id="1.10.510.10">
    <property type="entry name" value="Transferase(Phosphotransferase) domain 1"/>
    <property type="match status" value="1"/>
</dbReference>
<proteinExistence type="predicted"/>
<dbReference type="InterPro" id="IPR000719">
    <property type="entry name" value="Prot_kinase_dom"/>
</dbReference>
<dbReference type="GO" id="GO:0005524">
    <property type="term" value="F:ATP binding"/>
    <property type="evidence" value="ECO:0007669"/>
    <property type="project" value="UniProtKB-UniRule"/>
</dbReference>
<keyword evidence="3" id="KW-0808">Transferase</keyword>
<feature type="binding site" evidence="7">
    <location>
        <position position="54"/>
    </location>
    <ligand>
        <name>ATP</name>
        <dbReference type="ChEBI" id="CHEBI:30616"/>
    </ligand>
</feature>
<dbReference type="GO" id="GO:0004674">
    <property type="term" value="F:protein serine/threonine kinase activity"/>
    <property type="evidence" value="ECO:0007669"/>
    <property type="project" value="UniProtKB-KW"/>
</dbReference>
<evidence type="ECO:0000313" key="10">
    <source>
        <dbReference type="EMBL" id="SNS62708.1"/>
    </source>
</evidence>
<dbReference type="PROSITE" id="PS50011">
    <property type="entry name" value="PROTEIN_KINASE_DOM"/>
    <property type="match status" value="1"/>
</dbReference>
<evidence type="ECO:0000256" key="8">
    <source>
        <dbReference type="SAM" id="MobiDB-lite"/>
    </source>
</evidence>
<name>A0A239G1X5_9ACTN</name>
<evidence type="ECO:0000313" key="11">
    <source>
        <dbReference type="Proteomes" id="UP000198280"/>
    </source>
</evidence>
<evidence type="ECO:0000256" key="4">
    <source>
        <dbReference type="ARBA" id="ARBA00022741"/>
    </source>
</evidence>
<dbReference type="Pfam" id="PF00069">
    <property type="entry name" value="Pkinase"/>
    <property type="match status" value="1"/>
</dbReference>
<dbReference type="PANTHER" id="PTHR43289:SF6">
    <property type="entry name" value="SERINE_THREONINE-PROTEIN KINASE NEKL-3"/>
    <property type="match status" value="1"/>
</dbReference>